<dbReference type="EMBL" id="SRYE01000001">
    <property type="protein sequence ID" value="TGY63442.1"/>
    <property type="molecule type" value="Genomic_DNA"/>
</dbReference>
<dbReference type="GO" id="GO:0016226">
    <property type="term" value="P:iron-sulfur cluster assembly"/>
    <property type="evidence" value="ECO:0007669"/>
    <property type="project" value="InterPro"/>
</dbReference>
<proteinExistence type="predicted"/>
<dbReference type="PANTHER" id="PTHR10093">
    <property type="entry name" value="IRON-SULFUR CLUSTER ASSEMBLY ENZYME NIFU HOMOLOG"/>
    <property type="match status" value="1"/>
</dbReference>
<dbReference type="AlphaFoldDB" id="A0A4S2F4N0"/>
<evidence type="ECO:0000256" key="1">
    <source>
        <dbReference type="SAM" id="MobiDB-lite"/>
    </source>
</evidence>
<evidence type="ECO:0000313" key="3">
    <source>
        <dbReference type="EMBL" id="TGY63442.1"/>
    </source>
</evidence>
<reference evidence="3 4" key="1">
    <citation type="submission" date="2019-04" db="EMBL/GenBank/DDBJ databases">
        <title>Microbes associate with the intestines of laboratory mice.</title>
        <authorList>
            <person name="Navarre W."/>
            <person name="Wong E."/>
            <person name="Huang K."/>
            <person name="Tropini C."/>
            <person name="Ng K."/>
            <person name="Yu B."/>
        </authorList>
    </citation>
    <scope>NUCLEOTIDE SEQUENCE [LARGE SCALE GENOMIC DNA]</scope>
    <source>
        <strain evidence="3 4">NM07_P-09</strain>
    </source>
</reference>
<dbReference type="InterPro" id="IPR002871">
    <property type="entry name" value="NIF_FeS_clus_asmbl_NifU_N"/>
</dbReference>
<sequence>MGAADLYTPALLEHVSHPDYNYELEGATCSHEGINPSCGDDLTLHVKLGDDGAIEDASWTGVGCAVSQGSADMMSDLVIGRTPAEAKQLCNLFGRMVRGETLSDTEREELDEAICLESISHMPARVKCAELAWRTLDEMLSGATEPSSTEGDDAAANSPAPATAASPQDGR</sequence>
<evidence type="ECO:0000259" key="2">
    <source>
        <dbReference type="Pfam" id="PF01592"/>
    </source>
</evidence>
<dbReference type="GO" id="GO:0005506">
    <property type="term" value="F:iron ion binding"/>
    <property type="evidence" value="ECO:0007669"/>
    <property type="project" value="InterPro"/>
</dbReference>
<dbReference type="SUPFAM" id="SSF82649">
    <property type="entry name" value="SufE/NifU"/>
    <property type="match status" value="1"/>
</dbReference>
<dbReference type="GO" id="GO:0051536">
    <property type="term" value="F:iron-sulfur cluster binding"/>
    <property type="evidence" value="ECO:0007669"/>
    <property type="project" value="InterPro"/>
</dbReference>
<organism evidence="3 4">
    <name type="scientific">Muricaecibacterium torontonense</name>
    <dbReference type="NCBI Taxonomy" id="3032871"/>
    <lineage>
        <taxon>Bacteria</taxon>
        <taxon>Bacillati</taxon>
        <taxon>Actinomycetota</taxon>
        <taxon>Coriobacteriia</taxon>
        <taxon>Coriobacteriales</taxon>
        <taxon>Atopobiaceae</taxon>
        <taxon>Muricaecibacterium</taxon>
    </lineage>
</organism>
<evidence type="ECO:0000313" key="4">
    <source>
        <dbReference type="Proteomes" id="UP000310263"/>
    </source>
</evidence>
<dbReference type="RefSeq" id="WP_136012068.1">
    <property type="nucleotide sequence ID" value="NZ_SRYE01000001.1"/>
</dbReference>
<feature type="compositionally biased region" description="Low complexity" evidence="1">
    <location>
        <begin position="154"/>
        <end position="171"/>
    </location>
</feature>
<keyword evidence="4" id="KW-1185">Reference proteome</keyword>
<protein>
    <submittedName>
        <fullName evidence="3">SUF system NifU family Fe-S cluster assembly protein</fullName>
    </submittedName>
</protein>
<dbReference type="CDD" id="cd06664">
    <property type="entry name" value="IscU_like"/>
    <property type="match status" value="1"/>
</dbReference>
<feature type="domain" description="NIF system FeS cluster assembly NifU N-terminal" evidence="2">
    <location>
        <begin position="7"/>
        <end position="91"/>
    </location>
</feature>
<dbReference type="NCBIfam" id="TIGR01994">
    <property type="entry name" value="SUF_scaf_2"/>
    <property type="match status" value="1"/>
</dbReference>
<gene>
    <name evidence="3" type="ORF">E5334_02805</name>
</gene>
<dbReference type="Proteomes" id="UP000310263">
    <property type="component" value="Unassembled WGS sequence"/>
</dbReference>
<feature type="region of interest" description="Disordered" evidence="1">
    <location>
        <begin position="140"/>
        <end position="171"/>
    </location>
</feature>
<dbReference type="Gene3D" id="3.90.1010.10">
    <property type="match status" value="1"/>
</dbReference>
<dbReference type="Pfam" id="PF01592">
    <property type="entry name" value="NifU_N"/>
    <property type="match status" value="1"/>
</dbReference>
<comment type="caution">
    <text evidence="3">The sequence shown here is derived from an EMBL/GenBank/DDBJ whole genome shotgun (WGS) entry which is preliminary data.</text>
</comment>
<dbReference type="OrthoDB" id="9804157at2"/>
<name>A0A4S2F4N0_9ACTN</name>
<accession>A0A4S2F4N0</accession>